<feature type="compositionally biased region" description="Low complexity" evidence="2">
    <location>
        <begin position="1003"/>
        <end position="1015"/>
    </location>
</feature>
<feature type="domain" description="Rab-GAP TBC" evidence="3">
    <location>
        <begin position="219"/>
        <end position="527"/>
    </location>
</feature>
<feature type="compositionally biased region" description="Low complexity" evidence="2">
    <location>
        <begin position="1191"/>
        <end position="1201"/>
    </location>
</feature>
<dbReference type="SUPFAM" id="SSF47923">
    <property type="entry name" value="Ypt/Rab-GAP domain of gyp1p"/>
    <property type="match status" value="2"/>
</dbReference>
<feature type="compositionally biased region" description="Polar residues" evidence="2">
    <location>
        <begin position="357"/>
        <end position="369"/>
    </location>
</feature>
<dbReference type="Gene3D" id="1.10.472.80">
    <property type="entry name" value="Ypt/Rab-GAP domain of gyp1p, domain 3"/>
    <property type="match status" value="1"/>
</dbReference>
<dbReference type="GO" id="GO:0015031">
    <property type="term" value="P:protein transport"/>
    <property type="evidence" value="ECO:0007669"/>
    <property type="project" value="InterPro"/>
</dbReference>
<dbReference type="Pfam" id="PF03398">
    <property type="entry name" value="Ist1"/>
    <property type="match status" value="1"/>
</dbReference>
<dbReference type="InterPro" id="IPR000195">
    <property type="entry name" value="Rab-GAP-TBC_dom"/>
</dbReference>
<evidence type="ECO:0000313" key="5">
    <source>
        <dbReference type="Proteomes" id="UP000054018"/>
    </source>
</evidence>
<reference evidence="4 5" key="1">
    <citation type="submission" date="2014-04" db="EMBL/GenBank/DDBJ databases">
        <authorList>
            <consortium name="DOE Joint Genome Institute"/>
            <person name="Kuo A."/>
            <person name="Kohler A."/>
            <person name="Costa M.D."/>
            <person name="Nagy L.G."/>
            <person name="Floudas D."/>
            <person name="Copeland A."/>
            <person name="Barry K.W."/>
            <person name="Cichocki N."/>
            <person name="Veneault-Fourrey C."/>
            <person name="LaButti K."/>
            <person name="Lindquist E.A."/>
            <person name="Lipzen A."/>
            <person name="Lundell T."/>
            <person name="Morin E."/>
            <person name="Murat C."/>
            <person name="Sun H."/>
            <person name="Tunlid A."/>
            <person name="Henrissat B."/>
            <person name="Grigoriev I.V."/>
            <person name="Hibbett D.S."/>
            <person name="Martin F."/>
            <person name="Nordberg H.P."/>
            <person name="Cantor M.N."/>
            <person name="Hua S.X."/>
        </authorList>
    </citation>
    <scope>NUCLEOTIDE SEQUENCE [LARGE SCALE GENOMIC DNA]</scope>
    <source>
        <strain evidence="4 5">441</strain>
    </source>
</reference>
<dbReference type="Proteomes" id="UP000054018">
    <property type="component" value="Unassembled WGS sequence"/>
</dbReference>
<keyword evidence="5" id="KW-1185">Reference proteome</keyword>
<gene>
    <name evidence="4" type="ORF">PISMIDRAFT_621942</name>
</gene>
<accession>A0A0C9ZAW3</accession>
<evidence type="ECO:0000313" key="4">
    <source>
        <dbReference type="EMBL" id="KIK19627.1"/>
    </source>
</evidence>
<feature type="compositionally biased region" description="Basic and acidic residues" evidence="2">
    <location>
        <begin position="863"/>
        <end position="875"/>
    </location>
</feature>
<feature type="compositionally biased region" description="Polar residues" evidence="2">
    <location>
        <begin position="811"/>
        <end position="820"/>
    </location>
</feature>
<dbReference type="PROSITE" id="PS50086">
    <property type="entry name" value="TBC_RABGAP"/>
    <property type="match status" value="1"/>
</dbReference>
<feature type="region of interest" description="Disordered" evidence="2">
    <location>
        <begin position="766"/>
        <end position="1061"/>
    </location>
</feature>
<sequence length="1268" mass="139300">MPTIRGPLADTNDIQKLLRTTSHRLCQLQERKDSQGQIIRRDIATLLYNGDVGLARAKAQNLMLEDRMGDLLEVLEMCVRVVLERVVELEKLGNQLSPVTTEAASTIVYAAPRTESKDLDLVRDVLVQRLGRTFAHSAVANSKQTVAKQVLDILASSAPTATQMDAYLVNIADTYNVKWTPEPRRHDILDQLSEALNSGSSAVVDLSHLRRLCSHGLPDDPPWIRPRIWRLLFGTLPVSKSTSEKESRKQRESYYDLVRRLLGPLANLPPPTTPPARTDAVIVNVSESLFHLPFDLFSLLEDEPDNSTLCPLDDQADEAIKIDCARNLDARLELIRRRNAEPEVQAIPEIRLEHQVQTDSPEQPSGSDTSQKEGTHTTLVQAQPYVLPPAHHKHLSALLRLLYVHACLNPANQAPHIPALLVPLYSALTREVEPADAAHAEADTFWLFEALVGELVELEDEEGGKVWMRRFGERLDTADGELAENLHAKSLDPALPHYSYRWLSTLLTQTLPLSAVFPVWDVVFACPVRTRNSNPKLDCLVDICVSLLIRARTPLFRLGKQSRQTPSLWSYEHAALPPPSPLRPWELSDAFMEGMTLLQAYPIDAAGGIDRVLQTASDISQKRLKEEAMKVQKMDGMTLGARLKATMWKGLGTEERSEESDEETTEGESEHDDGNETETPGAKSLTSTLANTVWRGITNQSSMDDEIPSPPTPASPSLPTPPEEDRQQSSVQPVQTALWSYAGKLKDSDTIAAFSKVSTNWRAKAMNAWSSRRGSNASSSAMYASSPRSTCSELAPPKSTWPGREPERLTNDLQKGSLSGTEAAESNDPPCPAFFRSPRESFLPLPRRQVLTEPSHSSPELSPRSDKAFIHKTKESLASLASFQMRSTPPTKSAPRPLLLNSHTLITSKKKSPPSGLSSGSTSPYHIQQWSDVKGHAMRQESVSSASSLSLPEVFNKTHSRSAGSRSDYDSEGSSRRVPLNRKSISPMALASRSPRLPWGVLSPTHSSDTSISSIRGALTNGSIAEETTPDRGWRPADAPDSPTTVPSPPNPPTPLNQYTTPVRINGVDRVPISVSESGHASLELPGRSGAIVRKRTPPPVRAGNEVDNTSDSSVSHTPSSKNARLRTKRYVARPTNLRIRDTLKPTGMVAEQQRGASPQSLAPPEWPEEQELTPRAGNFGGSSDAEEEPAPATSPVSPRRSPSKKTSHDMGDMRSRKGLTDGHVRTRKVSTGSREVRETRDSAAEEGDDEGYDGLLSAYESEEGSRE</sequence>
<feature type="compositionally biased region" description="Polar residues" evidence="2">
    <location>
        <begin position="879"/>
        <end position="891"/>
    </location>
</feature>
<dbReference type="InterPro" id="IPR042277">
    <property type="entry name" value="IST1-like"/>
</dbReference>
<dbReference type="InterPro" id="IPR005061">
    <property type="entry name" value="Ist1"/>
</dbReference>
<evidence type="ECO:0000256" key="2">
    <source>
        <dbReference type="SAM" id="MobiDB-lite"/>
    </source>
</evidence>
<reference evidence="5" key="2">
    <citation type="submission" date="2015-01" db="EMBL/GenBank/DDBJ databases">
        <title>Evolutionary Origins and Diversification of the Mycorrhizal Mutualists.</title>
        <authorList>
            <consortium name="DOE Joint Genome Institute"/>
            <consortium name="Mycorrhizal Genomics Consortium"/>
            <person name="Kohler A."/>
            <person name="Kuo A."/>
            <person name="Nagy L.G."/>
            <person name="Floudas D."/>
            <person name="Copeland A."/>
            <person name="Barry K.W."/>
            <person name="Cichocki N."/>
            <person name="Veneault-Fourrey C."/>
            <person name="LaButti K."/>
            <person name="Lindquist E.A."/>
            <person name="Lipzen A."/>
            <person name="Lundell T."/>
            <person name="Morin E."/>
            <person name="Murat C."/>
            <person name="Riley R."/>
            <person name="Ohm R."/>
            <person name="Sun H."/>
            <person name="Tunlid A."/>
            <person name="Henrissat B."/>
            <person name="Grigoriev I.V."/>
            <person name="Hibbett D.S."/>
            <person name="Martin F."/>
        </authorList>
    </citation>
    <scope>NUCLEOTIDE SEQUENCE [LARGE SCALE GENOMIC DNA]</scope>
    <source>
        <strain evidence="5">441</strain>
    </source>
</reference>
<feature type="compositionally biased region" description="Pro residues" evidence="2">
    <location>
        <begin position="1046"/>
        <end position="1055"/>
    </location>
</feature>
<feature type="compositionally biased region" description="Basic and acidic residues" evidence="2">
    <location>
        <begin position="1235"/>
        <end position="1244"/>
    </location>
</feature>
<feature type="compositionally biased region" description="Low complexity" evidence="2">
    <location>
        <begin position="942"/>
        <end position="951"/>
    </location>
</feature>
<feature type="compositionally biased region" description="Pro residues" evidence="2">
    <location>
        <begin position="708"/>
        <end position="721"/>
    </location>
</feature>
<dbReference type="STRING" id="765257.A0A0C9ZAW3"/>
<name>A0A0C9ZAW3_9AGAM</name>
<protein>
    <recommendedName>
        <fullName evidence="3">Rab-GAP TBC domain-containing protein</fullName>
    </recommendedName>
</protein>
<feature type="compositionally biased region" description="Low complexity" evidence="2">
    <location>
        <begin position="913"/>
        <end position="924"/>
    </location>
</feature>
<feature type="region of interest" description="Disordered" evidence="2">
    <location>
        <begin position="648"/>
        <end position="688"/>
    </location>
</feature>
<dbReference type="HOGENOM" id="CLU_006960_0_0_1"/>
<feature type="region of interest" description="Disordered" evidence="2">
    <location>
        <begin position="1079"/>
        <end position="1268"/>
    </location>
</feature>
<comment type="similarity">
    <text evidence="1">Belongs to the IST1 family.</text>
</comment>
<proteinExistence type="inferred from homology"/>
<feature type="region of interest" description="Disordered" evidence="2">
    <location>
        <begin position="700"/>
        <end position="733"/>
    </location>
</feature>
<dbReference type="Gene3D" id="1.20.1260.60">
    <property type="entry name" value="Vacuolar protein sorting-associated protein Ist1"/>
    <property type="match status" value="1"/>
</dbReference>
<dbReference type="InterPro" id="IPR035969">
    <property type="entry name" value="Rab-GAP_TBC_sf"/>
</dbReference>
<feature type="compositionally biased region" description="Low complexity" evidence="2">
    <location>
        <begin position="1111"/>
        <end position="1121"/>
    </location>
</feature>
<dbReference type="OrthoDB" id="29853at2759"/>
<organism evidence="4 5">
    <name type="scientific">Pisolithus microcarpus 441</name>
    <dbReference type="NCBI Taxonomy" id="765257"/>
    <lineage>
        <taxon>Eukaryota</taxon>
        <taxon>Fungi</taxon>
        <taxon>Dikarya</taxon>
        <taxon>Basidiomycota</taxon>
        <taxon>Agaricomycotina</taxon>
        <taxon>Agaricomycetes</taxon>
        <taxon>Agaricomycetidae</taxon>
        <taxon>Boletales</taxon>
        <taxon>Sclerodermatineae</taxon>
        <taxon>Pisolithaceae</taxon>
        <taxon>Pisolithus</taxon>
    </lineage>
</organism>
<feature type="compositionally biased region" description="Basic and acidic residues" evidence="2">
    <location>
        <begin position="1207"/>
        <end position="1225"/>
    </location>
</feature>
<evidence type="ECO:0000259" key="3">
    <source>
        <dbReference type="PROSITE" id="PS50086"/>
    </source>
</evidence>
<feature type="compositionally biased region" description="Acidic residues" evidence="2">
    <location>
        <begin position="656"/>
        <end position="676"/>
    </location>
</feature>
<evidence type="ECO:0000256" key="1">
    <source>
        <dbReference type="ARBA" id="ARBA00005536"/>
    </source>
</evidence>
<dbReference type="Pfam" id="PF00566">
    <property type="entry name" value="RabGAP-TBC"/>
    <property type="match status" value="1"/>
</dbReference>
<feature type="region of interest" description="Disordered" evidence="2">
    <location>
        <begin position="346"/>
        <end position="375"/>
    </location>
</feature>
<dbReference type="AlphaFoldDB" id="A0A0C9ZAW3"/>
<dbReference type="PANTHER" id="PTHR12161:SF5">
    <property type="entry name" value="IST1 HOMOLOG"/>
    <property type="match status" value="1"/>
</dbReference>
<dbReference type="PANTHER" id="PTHR12161">
    <property type="entry name" value="IST1 FAMILY MEMBER"/>
    <property type="match status" value="1"/>
</dbReference>
<dbReference type="EMBL" id="KN833781">
    <property type="protein sequence ID" value="KIK19627.1"/>
    <property type="molecule type" value="Genomic_DNA"/>
</dbReference>
<feature type="compositionally biased region" description="Low complexity" evidence="2">
    <location>
        <begin position="767"/>
        <end position="789"/>
    </location>
</feature>